<keyword evidence="2" id="KW-1185">Reference proteome</keyword>
<reference evidence="1" key="1">
    <citation type="journal article" date="2019" name="bioRxiv">
        <title>The Genome of the Zebra Mussel, Dreissena polymorpha: A Resource for Invasive Species Research.</title>
        <authorList>
            <person name="McCartney M.A."/>
            <person name="Auch B."/>
            <person name="Kono T."/>
            <person name="Mallez S."/>
            <person name="Zhang Y."/>
            <person name="Obille A."/>
            <person name="Becker A."/>
            <person name="Abrahante J.E."/>
            <person name="Garbe J."/>
            <person name="Badalamenti J.P."/>
            <person name="Herman A."/>
            <person name="Mangelson H."/>
            <person name="Liachko I."/>
            <person name="Sullivan S."/>
            <person name="Sone E.D."/>
            <person name="Koren S."/>
            <person name="Silverstein K.A.T."/>
            <person name="Beckman K.B."/>
            <person name="Gohl D.M."/>
        </authorList>
    </citation>
    <scope>NUCLEOTIDE SEQUENCE</scope>
    <source>
        <strain evidence="1">Duluth1</strain>
        <tissue evidence="1">Whole animal</tissue>
    </source>
</reference>
<gene>
    <name evidence="1" type="ORF">DPMN_114661</name>
</gene>
<comment type="caution">
    <text evidence="1">The sequence shown here is derived from an EMBL/GenBank/DDBJ whole genome shotgun (WGS) entry which is preliminary data.</text>
</comment>
<dbReference type="EMBL" id="JAIWYP010000004">
    <property type="protein sequence ID" value="KAH3841203.1"/>
    <property type="molecule type" value="Genomic_DNA"/>
</dbReference>
<proteinExistence type="predicted"/>
<evidence type="ECO:0000313" key="1">
    <source>
        <dbReference type="EMBL" id="KAH3841203.1"/>
    </source>
</evidence>
<sequence length="50" mass="4956">MLLDGAFGGVCDGAGNSSCSQDKNAVCSGNFCVCKPGFTGIEGSCTQSKC</sequence>
<name>A0A9D4KKI1_DREPO</name>
<evidence type="ECO:0008006" key="3">
    <source>
        <dbReference type="Google" id="ProtNLM"/>
    </source>
</evidence>
<evidence type="ECO:0000313" key="2">
    <source>
        <dbReference type="Proteomes" id="UP000828390"/>
    </source>
</evidence>
<organism evidence="1 2">
    <name type="scientific">Dreissena polymorpha</name>
    <name type="common">Zebra mussel</name>
    <name type="synonym">Mytilus polymorpha</name>
    <dbReference type="NCBI Taxonomy" id="45954"/>
    <lineage>
        <taxon>Eukaryota</taxon>
        <taxon>Metazoa</taxon>
        <taxon>Spiralia</taxon>
        <taxon>Lophotrochozoa</taxon>
        <taxon>Mollusca</taxon>
        <taxon>Bivalvia</taxon>
        <taxon>Autobranchia</taxon>
        <taxon>Heteroconchia</taxon>
        <taxon>Euheterodonta</taxon>
        <taxon>Imparidentia</taxon>
        <taxon>Neoheterodontei</taxon>
        <taxon>Myida</taxon>
        <taxon>Dreissenoidea</taxon>
        <taxon>Dreissenidae</taxon>
        <taxon>Dreissena</taxon>
    </lineage>
</organism>
<dbReference type="Proteomes" id="UP000828390">
    <property type="component" value="Unassembled WGS sequence"/>
</dbReference>
<dbReference type="AlphaFoldDB" id="A0A9D4KKI1"/>
<accession>A0A9D4KKI1</accession>
<protein>
    <recommendedName>
        <fullName evidence="3">EB domain-containing protein</fullName>
    </recommendedName>
</protein>
<reference evidence="1" key="2">
    <citation type="submission" date="2020-11" db="EMBL/GenBank/DDBJ databases">
        <authorList>
            <person name="McCartney M.A."/>
            <person name="Auch B."/>
            <person name="Kono T."/>
            <person name="Mallez S."/>
            <person name="Becker A."/>
            <person name="Gohl D.M."/>
            <person name="Silverstein K.A.T."/>
            <person name="Koren S."/>
            <person name="Bechman K.B."/>
            <person name="Herman A."/>
            <person name="Abrahante J.E."/>
            <person name="Garbe J."/>
        </authorList>
    </citation>
    <scope>NUCLEOTIDE SEQUENCE</scope>
    <source>
        <strain evidence="1">Duluth1</strain>
        <tissue evidence="1">Whole animal</tissue>
    </source>
</reference>